<accession>A0A3N2D882</accession>
<comment type="cofactor">
    <cofactor evidence="1 4">
        <name>pyridoxal 5'-phosphate</name>
        <dbReference type="ChEBI" id="CHEBI:597326"/>
    </cofactor>
</comment>
<protein>
    <recommendedName>
        <fullName evidence="4">Aminotransferase</fullName>
        <ecNumber evidence="4">2.6.1.-</ecNumber>
    </recommendedName>
</protein>
<dbReference type="InterPro" id="IPR004839">
    <property type="entry name" value="Aminotransferase_I/II_large"/>
</dbReference>
<dbReference type="GO" id="GO:0008483">
    <property type="term" value="F:transaminase activity"/>
    <property type="evidence" value="ECO:0007669"/>
    <property type="project" value="UniProtKB-KW"/>
</dbReference>
<dbReference type="PANTHER" id="PTHR42832:SF1">
    <property type="entry name" value="GLUTAMATE-PYRUVATE AMINOTRANSFERASE ALAC"/>
    <property type="match status" value="1"/>
</dbReference>
<dbReference type="InterPro" id="IPR015421">
    <property type="entry name" value="PyrdxlP-dep_Trfase_major"/>
</dbReference>
<gene>
    <name evidence="6" type="ORF">EDD28_0466</name>
</gene>
<organism evidence="6 7">
    <name type="scientific">Salana multivorans</name>
    <dbReference type="NCBI Taxonomy" id="120377"/>
    <lineage>
        <taxon>Bacteria</taxon>
        <taxon>Bacillati</taxon>
        <taxon>Actinomycetota</taxon>
        <taxon>Actinomycetes</taxon>
        <taxon>Micrococcales</taxon>
        <taxon>Beutenbergiaceae</taxon>
        <taxon>Salana</taxon>
    </lineage>
</organism>
<dbReference type="Pfam" id="PF00155">
    <property type="entry name" value="Aminotran_1_2"/>
    <property type="match status" value="1"/>
</dbReference>
<dbReference type="PANTHER" id="PTHR42832">
    <property type="entry name" value="AMINO ACID AMINOTRANSFERASE"/>
    <property type="match status" value="1"/>
</dbReference>
<evidence type="ECO:0000256" key="4">
    <source>
        <dbReference type="RuleBase" id="RU000481"/>
    </source>
</evidence>
<dbReference type="PROSITE" id="PS00105">
    <property type="entry name" value="AA_TRANSFER_CLASS_1"/>
    <property type="match status" value="1"/>
</dbReference>
<evidence type="ECO:0000256" key="2">
    <source>
        <dbReference type="ARBA" id="ARBA00022576"/>
    </source>
</evidence>
<keyword evidence="2 4" id="KW-0032">Aminotransferase</keyword>
<dbReference type="InterPro" id="IPR004838">
    <property type="entry name" value="NHTrfase_class1_PyrdxlP-BS"/>
</dbReference>
<dbReference type="Proteomes" id="UP000275356">
    <property type="component" value="Unassembled WGS sequence"/>
</dbReference>
<keyword evidence="7" id="KW-1185">Reference proteome</keyword>
<sequence length="398" mass="44025">MDFRRISGLPPYVFTIIDGLKVEARRAGRDVVDLGFGNPDLPSPQIAVDKLAEAAHNTRNHRYSSSRGIPKLREAVAGVYERRFGVTLDPEREILTTIGAKEGFSHLMWVLLQPGDTAIVPTPSYPIHIWGPYFAGASTLQVPIGLEEDGPSGASYVDRVMEAWELGSPKPRVVVLSFPHNPTTATVELADLQRLVDWARERDVALVHDLAYADMCFDGWQPPSILQCEGAKEVAVELYSLTKSYSMAGWRVAFMLGRPDVIAALTQLKSYLDYGTFQPIQIAATVTLNEATDYPRELSDVYESRRNALVDGLARAGWEIHRPRGTMFAWARIPEPYREMGSIEFATHLVRECDVAVSPGVGFGAGGDAFVRFALIENEQRIAQAARAIKRGLTRLQG</sequence>
<dbReference type="GO" id="GO:0030170">
    <property type="term" value="F:pyridoxal phosphate binding"/>
    <property type="evidence" value="ECO:0007669"/>
    <property type="project" value="InterPro"/>
</dbReference>
<dbReference type="Gene3D" id="3.90.1150.10">
    <property type="entry name" value="Aspartate Aminotransferase, domain 1"/>
    <property type="match status" value="1"/>
</dbReference>
<dbReference type="CDD" id="cd00609">
    <property type="entry name" value="AAT_like"/>
    <property type="match status" value="1"/>
</dbReference>
<evidence type="ECO:0000313" key="7">
    <source>
        <dbReference type="Proteomes" id="UP000275356"/>
    </source>
</evidence>
<feature type="domain" description="Aminotransferase class I/classII large" evidence="5">
    <location>
        <begin position="30"/>
        <end position="389"/>
    </location>
</feature>
<reference evidence="6 7" key="1">
    <citation type="submission" date="2018-11" db="EMBL/GenBank/DDBJ databases">
        <title>Sequencing the genomes of 1000 actinobacteria strains.</title>
        <authorList>
            <person name="Klenk H.-P."/>
        </authorList>
    </citation>
    <scope>NUCLEOTIDE SEQUENCE [LARGE SCALE GENOMIC DNA]</scope>
    <source>
        <strain evidence="6 7">DSM 13521</strain>
    </source>
</reference>
<proteinExistence type="inferred from homology"/>
<comment type="similarity">
    <text evidence="4">Belongs to the class-I pyridoxal-phosphate-dependent aminotransferase family.</text>
</comment>
<dbReference type="EMBL" id="RKHQ01000001">
    <property type="protein sequence ID" value="ROR95902.1"/>
    <property type="molecule type" value="Genomic_DNA"/>
</dbReference>
<dbReference type="EC" id="2.6.1.-" evidence="4"/>
<dbReference type="AlphaFoldDB" id="A0A3N2D882"/>
<dbReference type="Gene3D" id="3.40.640.10">
    <property type="entry name" value="Type I PLP-dependent aspartate aminotransferase-like (Major domain)"/>
    <property type="match status" value="1"/>
</dbReference>
<name>A0A3N2D882_9MICO</name>
<evidence type="ECO:0000256" key="1">
    <source>
        <dbReference type="ARBA" id="ARBA00001933"/>
    </source>
</evidence>
<dbReference type="InterPro" id="IPR050881">
    <property type="entry name" value="LL-DAP_aminotransferase"/>
</dbReference>
<dbReference type="OrthoDB" id="9763453at2"/>
<evidence type="ECO:0000259" key="5">
    <source>
        <dbReference type="Pfam" id="PF00155"/>
    </source>
</evidence>
<evidence type="ECO:0000313" key="6">
    <source>
        <dbReference type="EMBL" id="ROR95902.1"/>
    </source>
</evidence>
<evidence type="ECO:0000256" key="3">
    <source>
        <dbReference type="ARBA" id="ARBA00022679"/>
    </source>
</evidence>
<comment type="caution">
    <text evidence="6">The sequence shown here is derived from an EMBL/GenBank/DDBJ whole genome shotgun (WGS) entry which is preliminary data.</text>
</comment>
<keyword evidence="3 4" id="KW-0808">Transferase</keyword>
<dbReference type="InterPro" id="IPR015424">
    <property type="entry name" value="PyrdxlP-dep_Trfase"/>
</dbReference>
<dbReference type="RefSeq" id="WP_123738152.1">
    <property type="nucleotide sequence ID" value="NZ_CALFQU010000020.1"/>
</dbReference>
<dbReference type="InterPro" id="IPR015422">
    <property type="entry name" value="PyrdxlP-dep_Trfase_small"/>
</dbReference>
<dbReference type="SUPFAM" id="SSF53383">
    <property type="entry name" value="PLP-dependent transferases"/>
    <property type="match status" value="1"/>
</dbReference>